<accession>A0A068WXP6</accession>
<dbReference type="WBParaSite" id="EgrG_002031400">
    <property type="protein sequence ID" value="EgrG_002031400"/>
    <property type="gene ID" value="EgrG_002031400"/>
</dbReference>
<organism evidence="1">
    <name type="scientific">Echinococcus granulosus</name>
    <name type="common">Hydatid tapeworm</name>
    <dbReference type="NCBI Taxonomy" id="6210"/>
    <lineage>
        <taxon>Eukaryota</taxon>
        <taxon>Metazoa</taxon>
        <taxon>Spiralia</taxon>
        <taxon>Lophotrochozoa</taxon>
        <taxon>Platyhelminthes</taxon>
        <taxon>Cestoda</taxon>
        <taxon>Eucestoda</taxon>
        <taxon>Cyclophyllidea</taxon>
        <taxon>Taeniidae</taxon>
        <taxon>Echinococcus</taxon>
        <taxon>Echinococcus granulosus group</taxon>
    </lineage>
</organism>
<evidence type="ECO:0000313" key="2">
    <source>
        <dbReference type="Proteomes" id="UP000492820"/>
    </source>
</evidence>
<sequence>MDESPHSPDSHNNATLMALRLGMLNLAQATKPRKTAMEAHKAVGVCHLSPVLFEDGANSGAFPPLQPEYWRRLRDVIAWRSVQTGFRKIDYCGFLASAGFDAFICIELRMKPFKSMC</sequence>
<dbReference type="EMBL" id="LK028586">
    <property type="protein sequence ID" value="CDS22463.1"/>
    <property type="molecule type" value="Genomic_DNA"/>
</dbReference>
<reference evidence="1" key="2">
    <citation type="submission" date="2014-06" db="EMBL/GenBank/DDBJ databases">
        <authorList>
            <person name="Aslett M."/>
        </authorList>
    </citation>
    <scope>NUCLEOTIDE SEQUENCE</scope>
</reference>
<proteinExistence type="predicted"/>
<reference evidence="3" key="3">
    <citation type="submission" date="2020-10" db="UniProtKB">
        <authorList>
            <consortium name="WormBaseParasite"/>
        </authorList>
    </citation>
    <scope>IDENTIFICATION</scope>
</reference>
<gene>
    <name evidence="1" type="ORF">EgrG_002031400</name>
</gene>
<evidence type="ECO:0000313" key="3">
    <source>
        <dbReference type="WBParaSite" id="EgrG_002031400"/>
    </source>
</evidence>
<dbReference type="Proteomes" id="UP000492820">
    <property type="component" value="Unassembled WGS sequence"/>
</dbReference>
<name>A0A068WXP6_ECHGR</name>
<dbReference type="AlphaFoldDB" id="A0A068WXP6"/>
<evidence type="ECO:0000313" key="1">
    <source>
        <dbReference type="EMBL" id="CDS22463.1"/>
    </source>
</evidence>
<protein>
    <submittedName>
        <fullName evidence="3">Transposase</fullName>
    </submittedName>
</protein>
<reference evidence="1 2" key="1">
    <citation type="journal article" date="2013" name="Nature">
        <title>The genomes of four tapeworm species reveal adaptations to parasitism.</title>
        <authorList>
            <person name="Tsai I.J."/>
            <person name="Zarowiecki M."/>
            <person name="Holroyd N."/>
            <person name="Garciarrubio A."/>
            <person name="Sanchez-Flores A."/>
            <person name="Brooks K.L."/>
            <person name="Tracey A."/>
            <person name="Bobes R.J."/>
            <person name="Fragoso G."/>
            <person name="Sciutto E."/>
            <person name="Aslett M."/>
            <person name="Beasley H."/>
            <person name="Bennett H.M."/>
            <person name="Cai J."/>
            <person name="Camicia F."/>
            <person name="Clark R."/>
            <person name="Cucher M."/>
            <person name="De Silva N."/>
            <person name="Day T.A."/>
            <person name="Deplazes P."/>
            <person name="Estrada K."/>
            <person name="Fernandez C."/>
            <person name="Holland P.W."/>
            <person name="Hou J."/>
            <person name="Hu S."/>
            <person name="Huckvale T."/>
            <person name="Hung S.S."/>
            <person name="Kamenetzky L."/>
            <person name="Keane J.A."/>
            <person name="Kiss F."/>
            <person name="Koziol U."/>
            <person name="Lambert O."/>
            <person name="Liu K."/>
            <person name="Luo X."/>
            <person name="Luo Y."/>
            <person name="Macchiaroli N."/>
            <person name="Nichol S."/>
            <person name="Paps J."/>
            <person name="Parkinson J."/>
            <person name="Pouchkina-Stantcheva N."/>
            <person name="Riddiford N."/>
            <person name="Rosenzvit M."/>
            <person name="Salinas G."/>
            <person name="Wasmuth J.D."/>
            <person name="Zamanian M."/>
            <person name="Zheng Y."/>
            <person name="Cai X."/>
            <person name="Soberon X."/>
            <person name="Olson P.D."/>
            <person name="Laclette J.P."/>
            <person name="Brehm K."/>
            <person name="Berriman M."/>
            <person name="Garciarrubio A."/>
            <person name="Bobes R.J."/>
            <person name="Fragoso G."/>
            <person name="Sanchez-Flores A."/>
            <person name="Estrada K."/>
            <person name="Cevallos M.A."/>
            <person name="Morett E."/>
            <person name="Gonzalez V."/>
            <person name="Portillo T."/>
            <person name="Ochoa-Leyva A."/>
            <person name="Jose M.V."/>
            <person name="Sciutto E."/>
            <person name="Landa A."/>
            <person name="Jimenez L."/>
            <person name="Valdes V."/>
            <person name="Carrero J.C."/>
            <person name="Larralde C."/>
            <person name="Morales-Montor J."/>
            <person name="Limon-Lason J."/>
            <person name="Soberon X."/>
            <person name="Laclette J.P."/>
        </authorList>
    </citation>
    <scope>NUCLEOTIDE SEQUENCE [LARGE SCALE GENOMIC DNA]</scope>
</reference>